<name>A0A846U1A4_9MOLU</name>
<sequence length="90" mass="10593">MTENQSYKKCQSCAMSIKKDENKGLEANKTLSMKYCQFCYKDGEFIEPNITLKEMQEKCAEFFKIEHPVMSTLFGKKYITSIAKLERWTQ</sequence>
<dbReference type="EMBL" id="JAAVVK010000002">
    <property type="protein sequence ID" value="NKE38596.1"/>
    <property type="molecule type" value="Genomic_DNA"/>
</dbReference>
<feature type="domain" description="Putative zinc ribbon" evidence="1">
    <location>
        <begin position="10"/>
        <end position="88"/>
    </location>
</feature>
<keyword evidence="3" id="KW-1185">Reference proteome</keyword>
<proteinExistence type="predicted"/>
<dbReference type="RefSeq" id="WP_168105074.1">
    <property type="nucleotide sequence ID" value="NZ_CP051215.1"/>
</dbReference>
<comment type="caution">
    <text evidence="2">The sequence shown here is derived from an EMBL/GenBank/DDBJ whole genome shotgun (WGS) entry which is preliminary data.</text>
</comment>
<gene>
    <name evidence="2" type="ORF">HER12_02360</name>
</gene>
<dbReference type="Pfam" id="PF12674">
    <property type="entry name" value="Zn_ribbon_2"/>
    <property type="match status" value="1"/>
</dbReference>
<organism evidence="2 3">
    <name type="scientific">Spiroplasma platyhelix PALS-1</name>
    <dbReference type="NCBI Taxonomy" id="1276218"/>
    <lineage>
        <taxon>Bacteria</taxon>
        <taxon>Bacillati</taxon>
        <taxon>Mycoplasmatota</taxon>
        <taxon>Mollicutes</taxon>
        <taxon>Entomoplasmatales</taxon>
        <taxon>Spiroplasmataceae</taxon>
        <taxon>Spiroplasma</taxon>
    </lineage>
</organism>
<evidence type="ECO:0000313" key="3">
    <source>
        <dbReference type="Proteomes" id="UP000584587"/>
    </source>
</evidence>
<reference evidence="2 3" key="1">
    <citation type="submission" date="2020-04" db="EMBL/GenBank/DDBJ databases">
        <title>Complete genome sequence of Spiroplasma platyhelix ATCC 51748, an insect isolate.</title>
        <authorList>
            <person name="Green E.A."/>
            <person name="Klassen J.L."/>
        </authorList>
    </citation>
    <scope>NUCLEOTIDE SEQUENCE [LARGE SCALE GENOMIC DNA]</scope>
    <source>
        <strain evidence="2 3">PALS-1</strain>
    </source>
</reference>
<evidence type="ECO:0000313" key="2">
    <source>
        <dbReference type="EMBL" id="NKE38596.1"/>
    </source>
</evidence>
<protein>
    <recommendedName>
        <fullName evidence="1">Putative zinc ribbon domain-containing protein</fullName>
    </recommendedName>
</protein>
<dbReference type="InterPro" id="IPR025868">
    <property type="entry name" value="Zn_ribbon_dom_put"/>
</dbReference>
<dbReference type="Proteomes" id="UP000584587">
    <property type="component" value="Unassembled WGS sequence"/>
</dbReference>
<dbReference type="AlphaFoldDB" id="A0A846U1A4"/>
<evidence type="ECO:0000259" key="1">
    <source>
        <dbReference type="Pfam" id="PF12674"/>
    </source>
</evidence>
<accession>A0A846U1A4</accession>